<dbReference type="SUPFAM" id="SSF54495">
    <property type="entry name" value="UBC-like"/>
    <property type="match status" value="1"/>
</dbReference>
<proteinExistence type="predicted"/>
<dbReference type="InterPro" id="IPR000608">
    <property type="entry name" value="UBC"/>
</dbReference>
<reference evidence="2 3" key="1">
    <citation type="journal article" date="2015" name="Parasit. Vectors">
        <title>Draft genome of the scabies mite.</title>
        <authorList>
            <person name="Rider S.D.Jr."/>
            <person name="Morgan M.S."/>
            <person name="Arlian L.G."/>
        </authorList>
    </citation>
    <scope>NUCLEOTIDE SEQUENCE [LARGE SCALE GENOMIC DNA]</scope>
    <source>
        <strain evidence="2">Arlian Lab</strain>
    </source>
</reference>
<dbReference type="Pfam" id="PF00179">
    <property type="entry name" value="UQ_con"/>
    <property type="match status" value="1"/>
</dbReference>
<dbReference type="PANTHER" id="PTHR24067">
    <property type="entry name" value="UBIQUITIN-CONJUGATING ENZYME E2"/>
    <property type="match status" value="1"/>
</dbReference>
<dbReference type="InterPro" id="IPR050113">
    <property type="entry name" value="Ub_conjugating_enzyme"/>
</dbReference>
<comment type="caution">
    <text evidence="2">The sequence shown here is derived from an EMBL/GenBank/DDBJ whole genome shotgun (WGS) entry which is preliminary data.</text>
</comment>
<dbReference type="EMBL" id="JXLN01016333">
    <property type="protein sequence ID" value="KPM11051.1"/>
    <property type="molecule type" value="Genomic_DNA"/>
</dbReference>
<dbReference type="SMART" id="SM00212">
    <property type="entry name" value="UBCc"/>
    <property type="match status" value="1"/>
</dbReference>
<sequence length="224" mass="25949">MLVARSPRQTNGFRRTMINDQRKYSNSCKRLKQDYLMHYVLRGPENSVYHGGIYHGKLRFPAEFPFKPPSIYMMTPSGRFETNQRLCLSFSDFHPDSWNPTWSLSTILAGLLSFMLEEDVAVGSIQTTEHERKTLAKKSLQFNLKNPLFQELFPEISDEIKAELEQIKSNDAIRLQNNLKSIKNRLGGIQTKGSKYDRYRPILISCIYHLFAIVISKIDLNNVV</sequence>
<organism evidence="2 3">
    <name type="scientific">Sarcoptes scabiei</name>
    <name type="common">Itch mite</name>
    <name type="synonym">Acarus scabiei</name>
    <dbReference type="NCBI Taxonomy" id="52283"/>
    <lineage>
        <taxon>Eukaryota</taxon>
        <taxon>Metazoa</taxon>
        <taxon>Ecdysozoa</taxon>
        <taxon>Arthropoda</taxon>
        <taxon>Chelicerata</taxon>
        <taxon>Arachnida</taxon>
        <taxon>Acari</taxon>
        <taxon>Acariformes</taxon>
        <taxon>Sarcoptiformes</taxon>
        <taxon>Astigmata</taxon>
        <taxon>Psoroptidia</taxon>
        <taxon>Sarcoptoidea</taxon>
        <taxon>Sarcoptidae</taxon>
        <taxon>Sarcoptinae</taxon>
        <taxon>Sarcoptes</taxon>
    </lineage>
</organism>
<evidence type="ECO:0000259" key="1">
    <source>
        <dbReference type="PROSITE" id="PS50127"/>
    </source>
</evidence>
<dbReference type="OrthoDB" id="1158011at2759"/>
<protein>
    <submittedName>
        <fullName evidence="2">Ubiquitin-conjugating enzyme E2 J2-like protein</fullName>
    </submittedName>
</protein>
<dbReference type="Proteomes" id="UP000616769">
    <property type="component" value="Unassembled WGS sequence"/>
</dbReference>
<feature type="domain" description="UBC core" evidence="1">
    <location>
        <begin position="1"/>
        <end position="155"/>
    </location>
</feature>
<dbReference type="InterPro" id="IPR016135">
    <property type="entry name" value="UBQ-conjugating_enzyme/RWD"/>
</dbReference>
<evidence type="ECO:0000313" key="2">
    <source>
        <dbReference type="EMBL" id="KPM11051.1"/>
    </source>
</evidence>
<gene>
    <name evidence="2" type="ORF">QR98_0096170</name>
</gene>
<evidence type="ECO:0000313" key="3">
    <source>
        <dbReference type="Proteomes" id="UP000616769"/>
    </source>
</evidence>
<name>A0A132AJA7_SARSC</name>
<dbReference type="Gene3D" id="3.10.110.10">
    <property type="entry name" value="Ubiquitin Conjugating Enzyme"/>
    <property type="match status" value="1"/>
</dbReference>
<dbReference type="AlphaFoldDB" id="A0A132AJA7"/>
<accession>A0A132AJA7</accession>
<dbReference type="CDD" id="cd23799">
    <property type="entry name" value="UBCc_UBE2J"/>
    <property type="match status" value="1"/>
</dbReference>
<dbReference type="VEuPathDB" id="VectorBase:SSCA010301"/>
<dbReference type="PROSITE" id="PS50127">
    <property type="entry name" value="UBC_2"/>
    <property type="match status" value="1"/>
</dbReference>